<name>A0A1G7FTT7_9FLAO</name>
<dbReference type="EMBL" id="FNBA01000002">
    <property type="protein sequence ID" value="SDE79304.1"/>
    <property type="molecule type" value="Genomic_DNA"/>
</dbReference>
<reference evidence="1 2" key="1">
    <citation type="submission" date="2016-10" db="EMBL/GenBank/DDBJ databases">
        <authorList>
            <person name="de Groot N.N."/>
        </authorList>
    </citation>
    <scope>NUCLEOTIDE SEQUENCE [LARGE SCALE GENOMIC DNA]</scope>
    <source>
        <strain evidence="1 2">DSM 16195</strain>
    </source>
</reference>
<keyword evidence="2" id="KW-1185">Reference proteome</keyword>
<organism evidence="1 2">
    <name type="scientific">Ulvibacter litoralis</name>
    <dbReference type="NCBI Taxonomy" id="227084"/>
    <lineage>
        <taxon>Bacteria</taxon>
        <taxon>Pseudomonadati</taxon>
        <taxon>Bacteroidota</taxon>
        <taxon>Flavobacteriia</taxon>
        <taxon>Flavobacteriales</taxon>
        <taxon>Flavobacteriaceae</taxon>
        <taxon>Ulvibacter</taxon>
    </lineage>
</organism>
<dbReference type="OrthoDB" id="1448840at2"/>
<sequence length="298" mass="32845">MKQINRLVALGLFSLVMFSCSKEEDSVANSTELTLQIETPIKEQIPNRTYDTESRGIYHGIIASGETTSRGKIWINLGNNGLYNASIEMVNGDVYDFVLKNDYYQINAQTEVQFLGTAGKFTVNVNDINAPLVTEVVLNNQPYFSSVVKNRNIMAALSRTGTFSDPVNTSFTGTWNIISDGTIMNPNSTNEESQKITSVIVTFNGEMYIDTMMETFYFDCIENPTHTPTMNEFAENSILAGAQNSEFGGTTSWTLGVFPPNPSGYLYPSDCDAVVESGTFNWAHPTNGLTRSGSILID</sequence>
<proteinExistence type="predicted"/>
<gene>
    <name evidence="1" type="ORF">SAMN05421855_102775</name>
</gene>
<dbReference type="AlphaFoldDB" id="A0A1G7FTT7"/>
<evidence type="ECO:0000313" key="1">
    <source>
        <dbReference type="EMBL" id="SDE79304.1"/>
    </source>
</evidence>
<evidence type="ECO:0000313" key="2">
    <source>
        <dbReference type="Proteomes" id="UP000199321"/>
    </source>
</evidence>
<accession>A0A1G7FTT7</accession>
<dbReference type="Proteomes" id="UP000199321">
    <property type="component" value="Unassembled WGS sequence"/>
</dbReference>
<protein>
    <submittedName>
        <fullName evidence="1">Uncharacterized protein</fullName>
    </submittedName>
</protein>
<dbReference type="PROSITE" id="PS51257">
    <property type="entry name" value="PROKAR_LIPOPROTEIN"/>
    <property type="match status" value="1"/>
</dbReference>
<dbReference type="RefSeq" id="WP_093143712.1">
    <property type="nucleotide sequence ID" value="NZ_FNBA01000002.1"/>
</dbReference>